<name>A0ABR1DYS3_NECAM</name>
<keyword evidence="3" id="KW-1185">Reference proteome</keyword>
<dbReference type="EMBL" id="JAVFWL010000005">
    <property type="protein sequence ID" value="KAK6755408.1"/>
    <property type="molecule type" value="Genomic_DNA"/>
</dbReference>
<proteinExistence type="predicted"/>
<sequence length="291" mass="33600">MDNIDDEYEWPVEYLRDCARKAKFQNHEETRDFGNSRADTIEEVLDEGQPCEQAGFRKGFSTIDQIHTISKLIELLHNPNFAIPREYRNLEWDDTGVKVTPSINQAEQMLTEFGETCGCFGLQLNLQKAMFMRKSVITAENVIFGRGHMQLIKFGENEEDESTAQQGSKTSNKENDFSLRKVSSRERKAIRKGYEMLPGARYAVATRKITDAVITHLSKFASCHKDYRLLMVESRRRNRTQYQNSFSPPIQLAERGSRFEKLHLLRPKEEELKVVASGSFETVERSHSFTS</sequence>
<evidence type="ECO:0000256" key="1">
    <source>
        <dbReference type="SAM" id="MobiDB-lite"/>
    </source>
</evidence>
<reference evidence="2 3" key="1">
    <citation type="submission" date="2023-08" db="EMBL/GenBank/DDBJ databases">
        <title>A Necator americanus chromosomal reference genome.</title>
        <authorList>
            <person name="Ilik V."/>
            <person name="Petrzelkova K.J."/>
            <person name="Pardy F."/>
            <person name="Fuh T."/>
            <person name="Niatou-Singa F.S."/>
            <person name="Gouil Q."/>
            <person name="Baker L."/>
            <person name="Ritchie M.E."/>
            <person name="Jex A.R."/>
            <person name="Gazzola D."/>
            <person name="Li H."/>
            <person name="Toshio Fujiwara R."/>
            <person name="Zhan B."/>
            <person name="Aroian R.V."/>
            <person name="Pafco B."/>
            <person name="Schwarz E.M."/>
        </authorList>
    </citation>
    <scope>NUCLEOTIDE SEQUENCE [LARGE SCALE GENOMIC DNA]</scope>
    <source>
        <strain evidence="2 3">Aroian</strain>
        <tissue evidence="2">Whole animal</tissue>
    </source>
</reference>
<feature type="region of interest" description="Disordered" evidence="1">
    <location>
        <begin position="157"/>
        <end position="182"/>
    </location>
</feature>
<gene>
    <name evidence="2" type="primary">Necator_chrV.g18814</name>
    <name evidence="2" type="ORF">RB195_014023</name>
</gene>
<feature type="compositionally biased region" description="Basic and acidic residues" evidence="1">
    <location>
        <begin position="171"/>
        <end position="182"/>
    </location>
</feature>
<protein>
    <submittedName>
        <fullName evidence="2">Uncharacterized protein</fullName>
    </submittedName>
</protein>
<organism evidence="2 3">
    <name type="scientific">Necator americanus</name>
    <name type="common">Human hookworm</name>
    <dbReference type="NCBI Taxonomy" id="51031"/>
    <lineage>
        <taxon>Eukaryota</taxon>
        <taxon>Metazoa</taxon>
        <taxon>Ecdysozoa</taxon>
        <taxon>Nematoda</taxon>
        <taxon>Chromadorea</taxon>
        <taxon>Rhabditida</taxon>
        <taxon>Rhabditina</taxon>
        <taxon>Rhabditomorpha</taxon>
        <taxon>Strongyloidea</taxon>
        <taxon>Ancylostomatidae</taxon>
        <taxon>Bunostominae</taxon>
        <taxon>Necator</taxon>
    </lineage>
</organism>
<comment type="caution">
    <text evidence="2">The sequence shown here is derived from an EMBL/GenBank/DDBJ whole genome shotgun (WGS) entry which is preliminary data.</text>
</comment>
<evidence type="ECO:0000313" key="3">
    <source>
        <dbReference type="Proteomes" id="UP001303046"/>
    </source>
</evidence>
<evidence type="ECO:0000313" key="2">
    <source>
        <dbReference type="EMBL" id="KAK6755408.1"/>
    </source>
</evidence>
<dbReference type="Proteomes" id="UP001303046">
    <property type="component" value="Unassembled WGS sequence"/>
</dbReference>
<accession>A0ABR1DYS3</accession>